<accession>X0YUA1</accession>
<dbReference type="InterPro" id="IPR002023">
    <property type="entry name" value="NuoE-like"/>
</dbReference>
<dbReference type="Gene3D" id="1.10.10.1590">
    <property type="entry name" value="NADH-quinone oxidoreductase subunit E"/>
    <property type="match status" value="1"/>
</dbReference>
<evidence type="ECO:0000256" key="1">
    <source>
        <dbReference type="ARBA" id="ARBA00010643"/>
    </source>
</evidence>
<dbReference type="Pfam" id="PF01257">
    <property type="entry name" value="2Fe-2S_thioredx"/>
    <property type="match status" value="1"/>
</dbReference>
<proteinExistence type="inferred from homology"/>
<evidence type="ECO:0000256" key="5">
    <source>
        <dbReference type="ARBA" id="ARBA00023014"/>
    </source>
</evidence>
<dbReference type="GO" id="GO:0051537">
    <property type="term" value="F:2 iron, 2 sulfur cluster binding"/>
    <property type="evidence" value="ECO:0007669"/>
    <property type="project" value="UniProtKB-KW"/>
</dbReference>
<evidence type="ECO:0000256" key="6">
    <source>
        <dbReference type="ARBA" id="ARBA00034078"/>
    </source>
</evidence>
<dbReference type="PIRSF" id="PIRSF000216">
    <property type="entry name" value="NADH_DH_24kDa"/>
    <property type="match status" value="1"/>
</dbReference>
<comment type="caution">
    <text evidence="7">The sequence shown here is derived from an EMBL/GenBank/DDBJ whole genome shotgun (WGS) entry which is preliminary data.</text>
</comment>
<organism evidence="7">
    <name type="scientific">marine sediment metagenome</name>
    <dbReference type="NCBI Taxonomy" id="412755"/>
    <lineage>
        <taxon>unclassified sequences</taxon>
        <taxon>metagenomes</taxon>
        <taxon>ecological metagenomes</taxon>
    </lineage>
</organism>
<protein>
    <recommendedName>
        <fullName evidence="8">NAD(P)H-dependent oxidoreductase subunit E</fullName>
    </recommendedName>
</protein>
<sequence>MSEHDVSGIIEKYEGDSSALIAILQDVQAEYRYLPQDALAQIAEGLSVPLSQTYSLATFFKAFSLEPKGKYAINVCLGTACHVRGGPRILEKLERDLGVKAGGTTADLNFSLDEVHCLGCCGLAPVVTVNEDLYGKLSLTKLPRILKKYLPKTS</sequence>
<evidence type="ECO:0000313" key="7">
    <source>
        <dbReference type="EMBL" id="GAG40216.1"/>
    </source>
</evidence>
<evidence type="ECO:0000256" key="3">
    <source>
        <dbReference type="ARBA" id="ARBA00022723"/>
    </source>
</evidence>
<dbReference type="PROSITE" id="PS01099">
    <property type="entry name" value="COMPLEX1_24K"/>
    <property type="match status" value="1"/>
</dbReference>
<evidence type="ECO:0000256" key="2">
    <source>
        <dbReference type="ARBA" id="ARBA00022714"/>
    </source>
</evidence>
<dbReference type="EMBL" id="BARS01046149">
    <property type="protein sequence ID" value="GAG40216.1"/>
    <property type="molecule type" value="Genomic_DNA"/>
</dbReference>
<dbReference type="GO" id="GO:0016491">
    <property type="term" value="F:oxidoreductase activity"/>
    <property type="evidence" value="ECO:0007669"/>
    <property type="project" value="InterPro"/>
</dbReference>
<name>X0YUA1_9ZZZZ</name>
<comment type="cofactor">
    <cofactor evidence="6">
        <name>[2Fe-2S] cluster</name>
        <dbReference type="ChEBI" id="CHEBI:190135"/>
    </cofactor>
</comment>
<dbReference type="SUPFAM" id="SSF52833">
    <property type="entry name" value="Thioredoxin-like"/>
    <property type="match status" value="1"/>
</dbReference>
<evidence type="ECO:0000256" key="4">
    <source>
        <dbReference type="ARBA" id="ARBA00023004"/>
    </source>
</evidence>
<dbReference type="PANTHER" id="PTHR43342:SF1">
    <property type="entry name" value="BIFURCATING [FEFE] HYDROGENASE GAMMA SUBUNIT"/>
    <property type="match status" value="1"/>
</dbReference>
<gene>
    <name evidence="7" type="ORF">S01H1_69495</name>
</gene>
<keyword evidence="2" id="KW-0001">2Fe-2S</keyword>
<dbReference type="Gene3D" id="3.40.30.10">
    <property type="entry name" value="Glutaredoxin"/>
    <property type="match status" value="1"/>
</dbReference>
<keyword evidence="4" id="KW-0408">Iron</keyword>
<dbReference type="InterPro" id="IPR028431">
    <property type="entry name" value="NADP_DH_HndA-like"/>
</dbReference>
<dbReference type="InterPro" id="IPR042128">
    <property type="entry name" value="NuoE_dom"/>
</dbReference>
<keyword evidence="5" id="KW-0411">Iron-sulfur</keyword>
<reference evidence="7" key="1">
    <citation type="journal article" date="2014" name="Front. Microbiol.">
        <title>High frequency of phylogenetically diverse reductive dehalogenase-homologous genes in deep subseafloor sedimentary metagenomes.</title>
        <authorList>
            <person name="Kawai M."/>
            <person name="Futagami T."/>
            <person name="Toyoda A."/>
            <person name="Takaki Y."/>
            <person name="Nishi S."/>
            <person name="Hori S."/>
            <person name="Arai W."/>
            <person name="Tsubouchi T."/>
            <person name="Morono Y."/>
            <person name="Uchiyama I."/>
            <person name="Ito T."/>
            <person name="Fujiyama A."/>
            <person name="Inagaki F."/>
            <person name="Takami H."/>
        </authorList>
    </citation>
    <scope>NUCLEOTIDE SEQUENCE</scope>
    <source>
        <strain evidence="7">Expedition CK06-06</strain>
    </source>
</reference>
<dbReference type="GO" id="GO:0046872">
    <property type="term" value="F:metal ion binding"/>
    <property type="evidence" value="ECO:0007669"/>
    <property type="project" value="UniProtKB-KW"/>
</dbReference>
<dbReference type="AlphaFoldDB" id="X0YUA1"/>
<dbReference type="InterPro" id="IPR036249">
    <property type="entry name" value="Thioredoxin-like_sf"/>
</dbReference>
<dbReference type="InterPro" id="IPR041921">
    <property type="entry name" value="NuoE_N"/>
</dbReference>
<dbReference type="CDD" id="cd03064">
    <property type="entry name" value="TRX_Fd_NuoE"/>
    <property type="match status" value="1"/>
</dbReference>
<dbReference type="FunFam" id="3.40.30.10:FF:000015">
    <property type="entry name" value="NADH-quinone oxidoreductase subunit E"/>
    <property type="match status" value="1"/>
</dbReference>
<evidence type="ECO:0008006" key="8">
    <source>
        <dbReference type="Google" id="ProtNLM"/>
    </source>
</evidence>
<dbReference type="PANTHER" id="PTHR43342">
    <property type="entry name" value="NADH-QUINONE OXIDOREDUCTASE, E SUBUNIT"/>
    <property type="match status" value="1"/>
</dbReference>
<keyword evidence="3" id="KW-0479">Metal-binding</keyword>
<comment type="similarity">
    <text evidence="1">Belongs to the complex I 24 kDa subunit family.</text>
</comment>